<dbReference type="PANTHER" id="PTHR28063">
    <property type="entry name" value="RNA POLYMERASE II NUCLEAR LOCALIZATION PROTEIN IWR1"/>
    <property type="match status" value="1"/>
</dbReference>
<feature type="region of interest" description="Disordered" evidence="2">
    <location>
        <begin position="410"/>
        <end position="516"/>
    </location>
</feature>
<feature type="domain" description="Transcription factor Iwr1" evidence="3">
    <location>
        <begin position="344"/>
        <end position="440"/>
    </location>
</feature>
<feature type="region of interest" description="Disordered" evidence="2">
    <location>
        <begin position="1"/>
        <end position="57"/>
    </location>
</feature>
<feature type="compositionally biased region" description="Gly residues" evidence="2">
    <location>
        <begin position="502"/>
        <end position="516"/>
    </location>
</feature>
<proteinExistence type="inferred from homology"/>
<name>A0A1S8B876_9PEZI</name>
<dbReference type="GO" id="GO:0006606">
    <property type="term" value="P:protein import into nucleus"/>
    <property type="evidence" value="ECO:0007669"/>
    <property type="project" value="InterPro"/>
</dbReference>
<dbReference type="Proteomes" id="UP000190776">
    <property type="component" value="Unassembled WGS sequence"/>
</dbReference>
<dbReference type="InterPro" id="IPR040150">
    <property type="entry name" value="Iwr1"/>
</dbReference>
<evidence type="ECO:0000259" key="3">
    <source>
        <dbReference type="Pfam" id="PF08574"/>
    </source>
</evidence>
<dbReference type="STRING" id="420778.A0A1S8B876"/>
<evidence type="ECO:0000256" key="2">
    <source>
        <dbReference type="SAM" id="MobiDB-lite"/>
    </source>
</evidence>
<gene>
    <name evidence="4" type="ORF">BK809_0004957</name>
</gene>
<evidence type="ECO:0000313" key="5">
    <source>
        <dbReference type="Proteomes" id="UP000190776"/>
    </source>
</evidence>
<reference evidence="4 5" key="1">
    <citation type="submission" date="2017-01" db="EMBL/GenBank/DDBJ databases">
        <title>Draft genome sequence of Diplodia seriata F98.1, a fungal species involved in grapevine trunk diseases.</title>
        <authorList>
            <person name="Robert-Siegwald G."/>
            <person name="Vallet J."/>
            <person name="Abou-Mansour E."/>
            <person name="Xu J."/>
            <person name="Rey P."/>
            <person name="Bertsch C."/>
            <person name="Rego C."/>
            <person name="Larignon P."/>
            <person name="Fontaine F."/>
            <person name="Lebrun M.-H."/>
        </authorList>
    </citation>
    <scope>NUCLEOTIDE SEQUENCE [LARGE SCALE GENOMIC DNA]</scope>
    <source>
        <strain evidence="4 5">F98.1</strain>
    </source>
</reference>
<dbReference type="EMBL" id="MSZU01000111">
    <property type="protein sequence ID" value="OMP83576.1"/>
    <property type="molecule type" value="Genomic_DNA"/>
</dbReference>
<dbReference type="GO" id="GO:0005737">
    <property type="term" value="C:cytoplasm"/>
    <property type="evidence" value="ECO:0007669"/>
    <property type="project" value="TreeGrafter"/>
</dbReference>
<accession>A0A1S8B876</accession>
<feature type="region of interest" description="Disordered" evidence="2">
    <location>
        <begin position="82"/>
        <end position="384"/>
    </location>
</feature>
<feature type="compositionally biased region" description="Low complexity" evidence="2">
    <location>
        <begin position="137"/>
        <end position="146"/>
    </location>
</feature>
<comment type="caution">
    <text evidence="4">The sequence shown here is derived from an EMBL/GenBank/DDBJ whole genome shotgun (WGS) entry which is preliminary data.</text>
</comment>
<feature type="compositionally biased region" description="Low complexity" evidence="2">
    <location>
        <begin position="215"/>
        <end position="233"/>
    </location>
</feature>
<dbReference type="OrthoDB" id="6255506at2759"/>
<feature type="compositionally biased region" description="Acidic residues" evidence="2">
    <location>
        <begin position="459"/>
        <end position="479"/>
    </location>
</feature>
<feature type="compositionally biased region" description="Low complexity" evidence="2">
    <location>
        <begin position="166"/>
        <end position="178"/>
    </location>
</feature>
<sequence length="516" mass="55021">MSQQRMLPHTVRIKRKRQDEPVETLHVHYTPQQQLKQDDPKKRRFTLDQPASSHPAEFRRVLQQDPAVGGASASIVAEGATSSLAAAGPTTATTVTTTSPGPTTTTASPAPSSISDRKILAPATATRRFHLSTKSAPSPSSSPGGPLQKRKNVATLVESKPKKTRTATAAGAASSSNTPDVEMSDDEPGAKPHQQPPTTLKRPGRTARSASPAVGTNGATPTTTPATAATANNTKDKSAKVGAAPVDPGLLSEMQKFAQEVEHAEGQRERAAPAVTTTPSKPTPIYPPTMASPTPQKLKFQPKATPRYRDRHPERFSSSANNSNGADGMDIDTKHESDSDDSDGDYVYDTYIRYDGPSSDTITDSKPLSTTTTVPSPPLPTTTTTDIGILVIDIDQQPLWETYLDPDAADAAAASDKEFDTDDEDENAEDFYANEYPEDEVASDDERDEGAYAYRVAASDEEEWDRDAPEWSDDEEEGEVDLRRPWGRGVGVGAGRRPAWLKGGGGGGGGKGSDSE</sequence>
<evidence type="ECO:0000256" key="1">
    <source>
        <dbReference type="ARBA" id="ARBA00010218"/>
    </source>
</evidence>
<dbReference type="InterPro" id="IPR013883">
    <property type="entry name" value="TF_Iwr1_dom"/>
</dbReference>
<protein>
    <recommendedName>
        <fullName evidence="3">Transcription factor Iwr1 domain-containing protein</fullName>
    </recommendedName>
</protein>
<feature type="compositionally biased region" description="Acidic residues" evidence="2">
    <location>
        <begin position="419"/>
        <end position="429"/>
    </location>
</feature>
<feature type="compositionally biased region" description="Low complexity" evidence="2">
    <location>
        <begin position="82"/>
        <end position="113"/>
    </location>
</feature>
<feature type="compositionally biased region" description="Basic and acidic residues" evidence="2">
    <location>
        <begin position="259"/>
        <end position="271"/>
    </location>
</feature>
<organism evidence="4 5">
    <name type="scientific">Diplodia seriata</name>
    <dbReference type="NCBI Taxonomy" id="420778"/>
    <lineage>
        <taxon>Eukaryota</taxon>
        <taxon>Fungi</taxon>
        <taxon>Dikarya</taxon>
        <taxon>Ascomycota</taxon>
        <taxon>Pezizomycotina</taxon>
        <taxon>Dothideomycetes</taxon>
        <taxon>Dothideomycetes incertae sedis</taxon>
        <taxon>Botryosphaeriales</taxon>
        <taxon>Botryosphaeriaceae</taxon>
        <taxon>Diplodia</taxon>
    </lineage>
</organism>
<dbReference type="Pfam" id="PF08574">
    <property type="entry name" value="Iwr1"/>
    <property type="match status" value="1"/>
</dbReference>
<feature type="compositionally biased region" description="Basic and acidic residues" evidence="2">
    <location>
        <begin position="17"/>
        <end position="26"/>
    </location>
</feature>
<dbReference type="AlphaFoldDB" id="A0A1S8B876"/>
<dbReference type="PANTHER" id="PTHR28063:SF1">
    <property type="entry name" value="RNA POLYMERASE II NUCLEAR LOCALIZATION PROTEIN IWR1"/>
    <property type="match status" value="1"/>
</dbReference>
<feature type="compositionally biased region" description="Acidic residues" evidence="2">
    <location>
        <begin position="436"/>
        <end position="448"/>
    </location>
</feature>
<comment type="similarity">
    <text evidence="1">Belongs to the IWR1/SLC7A6OS family.</text>
</comment>
<evidence type="ECO:0000313" key="4">
    <source>
        <dbReference type="EMBL" id="OMP83576.1"/>
    </source>
</evidence>